<evidence type="ECO:0000259" key="3">
    <source>
        <dbReference type="PROSITE" id="PS50977"/>
    </source>
</evidence>
<dbReference type="Pfam" id="PF14246">
    <property type="entry name" value="TetR_C_7"/>
    <property type="match status" value="1"/>
</dbReference>
<dbReference type="GO" id="GO:0000976">
    <property type="term" value="F:transcription cis-regulatory region binding"/>
    <property type="evidence" value="ECO:0007669"/>
    <property type="project" value="TreeGrafter"/>
</dbReference>
<evidence type="ECO:0000256" key="1">
    <source>
        <dbReference type="ARBA" id="ARBA00023125"/>
    </source>
</evidence>
<gene>
    <name evidence="4" type="ORF">FOY91_09850</name>
</gene>
<sequence>MNAVSDMLACYPPFIDACSCCLRVPETVDRRGAPRFWLRRYSVLIFSGRSCSHRCMTAPPALVRTEPETPPRRGRGRPKMDATIQRERILTAATTIFIARGFADGSVDAIGKVAGVTKRTIYELIGDKEAVFQAVCDGICARTGLSRFGPPSDTVPVRDVLLDMARTIVAAALAPESVAYNRMLAAELLRFPNIVLPVMEKSRRDIHGAIATVFADLMAQRRIAPGSASIAADTFYDTIVGAKALRAMLGFSEPVPQAVELERRVDMMMRGFLADDGGLEGPRA</sequence>
<accession>A0A558R511</accession>
<dbReference type="PANTHER" id="PTHR30055">
    <property type="entry name" value="HTH-TYPE TRANSCRIPTIONAL REGULATOR RUTR"/>
    <property type="match status" value="1"/>
</dbReference>
<dbReference type="OrthoDB" id="7566396at2"/>
<feature type="domain" description="HTH tetR-type" evidence="3">
    <location>
        <begin position="83"/>
        <end position="143"/>
    </location>
</feature>
<feature type="DNA-binding region" description="H-T-H motif" evidence="2">
    <location>
        <begin position="106"/>
        <end position="125"/>
    </location>
</feature>
<dbReference type="PANTHER" id="PTHR30055:SF146">
    <property type="entry name" value="HTH-TYPE TRANSCRIPTIONAL DUAL REGULATOR CECR"/>
    <property type="match status" value="1"/>
</dbReference>
<evidence type="ECO:0000256" key="2">
    <source>
        <dbReference type="PROSITE-ProRule" id="PRU00335"/>
    </source>
</evidence>
<dbReference type="PROSITE" id="PS50977">
    <property type="entry name" value="HTH_TETR_2"/>
    <property type="match status" value="1"/>
</dbReference>
<dbReference type="InterPro" id="IPR050109">
    <property type="entry name" value="HTH-type_TetR-like_transc_reg"/>
</dbReference>
<protein>
    <submittedName>
        <fullName evidence="4">TetR/AcrR family transcriptional regulator</fullName>
    </submittedName>
</protein>
<dbReference type="AlphaFoldDB" id="A0A558R511"/>
<evidence type="ECO:0000313" key="5">
    <source>
        <dbReference type="Proteomes" id="UP000318681"/>
    </source>
</evidence>
<dbReference type="Proteomes" id="UP000318681">
    <property type="component" value="Unassembled WGS sequence"/>
</dbReference>
<dbReference type="Pfam" id="PF00440">
    <property type="entry name" value="TetR_N"/>
    <property type="match status" value="1"/>
</dbReference>
<dbReference type="InterPro" id="IPR039536">
    <property type="entry name" value="TetR_C_Proteobacteria"/>
</dbReference>
<dbReference type="InterPro" id="IPR009057">
    <property type="entry name" value="Homeodomain-like_sf"/>
</dbReference>
<dbReference type="Gene3D" id="1.10.357.10">
    <property type="entry name" value="Tetracycline Repressor, domain 2"/>
    <property type="match status" value="1"/>
</dbReference>
<proteinExistence type="predicted"/>
<dbReference type="SUPFAM" id="SSF46689">
    <property type="entry name" value="Homeodomain-like"/>
    <property type="match status" value="1"/>
</dbReference>
<name>A0A558R511_9SPHN</name>
<dbReference type="PRINTS" id="PR00455">
    <property type="entry name" value="HTHTETR"/>
</dbReference>
<evidence type="ECO:0000313" key="4">
    <source>
        <dbReference type="EMBL" id="TVV74474.1"/>
    </source>
</evidence>
<keyword evidence="1 2" id="KW-0238">DNA-binding</keyword>
<comment type="caution">
    <text evidence="4">The sequence shown here is derived from an EMBL/GenBank/DDBJ whole genome shotgun (WGS) entry which is preliminary data.</text>
</comment>
<dbReference type="GO" id="GO:0003700">
    <property type="term" value="F:DNA-binding transcription factor activity"/>
    <property type="evidence" value="ECO:0007669"/>
    <property type="project" value="TreeGrafter"/>
</dbReference>
<dbReference type="EMBL" id="VNIM01000033">
    <property type="protein sequence ID" value="TVV74474.1"/>
    <property type="molecule type" value="Genomic_DNA"/>
</dbReference>
<organism evidence="4 5">
    <name type="scientific">Alterirhizorhabdus solaris</name>
    <dbReference type="NCBI Taxonomy" id="2529389"/>
    <lineage>
        <taxon>Bacteria</taxon>
        <taxon>Pseudomonadati</taxon>
        <taxon>Pseudomonadota</taxon>
        <taxon>Alphaproteobacteria</taxon>
        <taxon>Sphingomonadales</taxon>
        <taxon>Rhizorhabdaceae</taxon>
        <taxon>Alterirhizorhabdus</taxon>
    </lineage>
</organism>
<keyword evidence="5" id="KW-1185">Reference proteome</keyword>
<reference evidence="4 5" key="1">
    <citation type="submission" date="2019-07" db="EMBL/GenBank/DDBJ databases">
        <title>Sphingomonas solaris sp. nov., isolated from a solar panel from Boston, Massachusetts.</title>
        <authorList>
            <person name="Tanner K."/>
            <person name="Pascual J."/>
            <person name="Mancuso C."/>
            <person name="Pereto J."/>
            <person name="Khalil A."/>
            <person name="Vilanova C."/>
        </authorList>
    </citation>
    <scope>NUCLEOTIDE SEQUENCE [LARGE SCALE GENOMIC DNA]</scope>
    <source>
        <strain evidence="4 5">R4DWN</strain>
    </source>
</reference>
<dbReference type="InterPro" id="IPR001647">
    <property type="entry name" value="HTH_TetR"/>
</dbReference>